<dbReference type="EMBL" id="JBHSLV010000032">
    <property type="protein sequence ID" value="MFC5394725.1"/>
    <property type="molecule type" value="Genomic_DNA"/>
</dbReference>
<comment type="caution">
    <text evidence="4">The sequence shown here is derived from an EMBL/GenBank/DDBJ whole genome shotgun (WGS) entry which is preliminary data.</text>
</comment>
<name>A0ABW0HDJ9_9HYPH</name>
<dbReference type="Proteomes" id="UP001596104">
    <property type="component" value="Unassembled WGS sequence"/>
</dbReference>
<sequence length="398" mass="42950">MRRSPLVRMTLLALLASPALGLAQTQPAPSAAPAAAPTPIPFPQALERAANDLFSKAQIEGERVTLVIDPLIDGVSGAQSTSTRSMQQSLIELVGKSYPRFQVQPFSVEALARNPAVLVGTFTAVNNAGDAKGARDAYRICLTLLDMKSKRVVSKGVARAKPEGVDVTPTTYYRDSPMWSKDPATEAYIKTCQGTKLGDAIDPLYAERLNVAALINDGILEYEARHYREALAFYRTARTLPGGDQHRVRIGAYLASSKLGRKDDAVEAFGDLVDSGLSGNQLMVKLLFQPGSTQFIANPEITGPYPMWLSQIATRAQQKGACLEIVGHTSRTGLPQVNERLSVLRAQYVMDLLQAGAPDSRGRMIASGRGYNENLVGTGKDDASDALDRRVEFKVIGC</sequence>
<dbReference type="InterPro" id="IPR036737">
    <property type="entry name" value="OmpA-like_sf"/>
</dbReference>
<dbReference type="RefSeq" id="WP_377010206.1">
    <property type="nucleotide sequence ID" value="NZ_JBHSLV010000032.1"/>
</dbReference>
<accession>A0ABW0HDJ9</accession>
<feature type="chain" id="PRO_5046792385" evidence="2">
    <location>
        <begin position="24"/>
        <end position="398"/>
    </location>
</feature>
<evidence type="ECO:0000313" key="5">
    <source>
        <dbReference type="Proteomes" id="UP001596104"/>
    </source>
</evidence>
<keyword evidence="2" id="KW-0732">Signal</keyword>
<dbReference type="Gene3D" id="3.30.1330.60">
    <property type="entry name" value="OmpA-like domain"/>
    <property type="match status" value="1"/>
</dbReference>
<dbReference type="PROSITE" id="PS51123">
    <property type="entry name" value="OMPA_2"/>
    <property type="match status" value="1"/>
</dbReference>
<evidence type="ECO:0000256" key="2">
    <source>
        <dbReference type="SAM" id="SignalP"/>
    </source>
</evidence>
<gene>
    <name evidence="4" type="ORF">ACFPPC_18975</name>
</gene>
<feature type="domain" description="OmpA-like" evidence="3">
    <location>
        <begin position="275"/>
        <end position="398"/>
    </location>
</feature>
<dbReference type="InterPro" id="IPR006665">
    <property type="entry name" value="OmpA-like"/>
</dbReference>
<dbReference type="Pfam" id="PF00691">
    <property type="entry name" value="OmpA"/>
    <property type="match status" value="1"/>
</dbReference>
<evidence type="ECO:0000259" key="3">
    <source>
        <dbReference type="PROSITE" id="PS51123"/>
    </source>
</evidence>
<organism evidence="4 5">
    <name type="scientific">Bosea vestrisii</name>
    <dbReference type="NCBI Taxonomy" id="151416"/>
    <lineage>
        <taxon>Bacteria</taxon>
        <taxon>Pseudomonadati</taxon>
        <taxon>Pseudomonadota</taxon>
        <taxon>Alphaproteobacteria</taxon>
        <taxon>Hyphomicrobiales</taxon>
        <taxon>Boseaceae</taxon>
        <taxon>Bosea</taxon>
    </lineage>
</organism>
<feature type="signal peptide" evidence="2">
    <location>
        <begin position="1"/>
        <end position="23"/>
    </location>
</feature>
<evidence type="ECO:0000256" key="1">
    <source>
        <dbReference type="PROSITE-ProRule" id="PRU00473"/>
    </source>
</evidence>
<keyword evidence="5" id="KW-1185">Reference proteome</keyword>
<dbReference type="SUPFAM" id="SSF103088">
    <property type="entry name" value="OmpA-like"/>
    <property type="match status" value="1"/>
</dbReference>
<protein>
    <submittedName>
        <fullName evidence="4">OmpA family protein</fullName>
    </submittedName>
</protein>
<reference evidence="5" key="1">
    <citation type="journal article" date="2019" name="Int. J. Syst. Evol. Microbiol.">
        <title>The Global Catalogue of Microorganisms (GCM) 10K type strain sequencing project: providing services to taxonomists for standard genome sequencing and annotation.</title>
        <authorList>
            <consortium name="The Broad Institute Genomics Platform"/>
            <consortium name="The Broad Institute Genome Sequencing Center for Infectious Disease"/>
            <person name="Wu L."/>
            <person name="Ma J."/>
        </authorList>
    </citation>
    <scope>NUCLEOTIDE SEQUENCE [LARGE SCALE GENOMIC DNA]</scope>
    <source>
        <strain evidence="5">CGMCC 1.16326</strain>
    </source>
</reference>
<proteinExistence type="predicted"/>
<evidence type="ECO:0000313" key="4">
    <source>
        <dbReference type="EMBL" id="MFC5394725.1"/>
    </source>
</evidence>
<keyword evidence="1" id="KW-0472">Membrane</keyword>